<dbReference type="EC" id="2.4.-.-" evidence="2"/>
<name>A0ABW8TI34_9CLOT</name>
<dbReference type="SUPFAM" id="SSF53448">
    <property type="entry name" value="Nucleotide-diphospho-sugar transferases"/>
    <property type="match status" value="1"/>
</dbReference>
<reference evidence="2 3" key="1">
    <citation type="submission" date="2024-11" db="EMBL/GenBank/DDBJ databases">
        <authorList>
            <person name="Heng Y.C."/>
            <person name="Lim A.C.H."/>
            <person name="Lee J.K.Y."/>
            <person name="Kittelmann S."/>
        </authorList>
    </citation>
    <scope>NUCLEOTIDE SEQUENCE [LARGE SCALE GENOMIC DNA]</scope>
    <source>
        <strain evidence="2 3">WILCCON 0114</strain>
    </source>
</reference>
<evidence type="ECO:0000313" key="3">
    <source>
        <dbReference type="Proteomes" id="UP001623592"/>
    </source>
</evidence>
<keyword evidence="2" id="KW-0328">Glycosyltransferase</keyword>
<evidence type="ECO:0000259" key="1">
    <source>
        <dbReference type="Pfam" id="PF00535"/>
    </source>
</evidence>
<accession>A0ABW8TI34</accession>
<dbReference type="CDD" id="cd00761">
    <property type="entry name" value="Glyco_tranf_GTA_type"/>
    <property type="match status" value="1"/>
</dbReference>
<organism evidence="2 3">
    <name type="scientific">Clostridium neuense</name>
    <dbReference type="NCBI Taxonomy" id="1728934"/>
    <lineage>
        <taxon>Bacteria</taxon>
        <taxon>Bacillati</taxon>
        <taxon>Bacillota</taxon>
        <taxon>Clostridia</taxon>
        <taxon>Eubacteriales</taxon>
        <taxon>Clostridiaceae</taxon>
        <taxon>Clostridium</taxon>
    </lineage>
</organism>
<protein>
    <submittedName>
        <fullName evidence="2">Glycosyltransferase</fullName>
        <ecNumber evidence="2">2.4.-.-</ecNumber>
    </submittedName>
</protein>
<dbReference type="GO" id="GO:0016757">
    <property type="term" value="F:glycosyltransferase activity"/>
    <property type="evidence" value="ECO:0007669"/>
    <property type="project" value="UniProtKB-KW"/>
</dbReference>
<dbReference type="Pfam" id="PF00535">
    <property type="entry name" value="Glycos_transf_2"/>
    <property type="match status" value="1"/>
</dbReference>
<keyword evidence="3" id="KW-1185">Reference proteome</keyword>
<comment type="caution">
    <text evidence="2">The sequence shown here is derived from an EMBL/GenBank/DDBJ whole genome shotgun (WGS) entry which is preliminary data.</text>
</comment>
<sequence>MIFKVKDEKKSILDLRKKFKDCNKPGVSMIVSTNKIKYIKNIFTNYLRCNYANKELIIILNNNKLNIDDYNKEAEKYKNIRVYQLDEDISLGYCMNYGVEVSKYNYLAKIDDDDYYGENYILDAVNTFRYTDADVIGKASYFVYYEKYNSIGIMNANYNDKYTPYIAGSTFVIKRKVFEKVKFRDMSLSEDSYFISDCVKANINVYSGHRYNYVYIRHRELSDHTWKIETRSLYNITKKINCNNNLSIVKV</sequence>
<dbReference type="EMBL" id="JBJIAA010000012">
    <property type="protein sequence ID" value="MFL0251700.1"/>
    <property type="molecule type" value="Genomic_DNA"/>
</dbReference>
<keyword evidence="2" id="KW-0808">Transferase</keyword>
<proteinExistence type="predicted"/>
<dbReference type="InterPro" id="IPR029044">
    <property type="entry name" value="Nucleotide-diphossugar_trans"/>
</dbReference>
<feature type="domain" description="Glycosyltransferase 2-like" evidence="1">
    <location>
        <begin position="30"/>
        <end position="160"/>
    </location>
</feature>
<dbReference type="Gene3D" id="3.90.550.10">
    <property type="entry name" value="Spore Coat Polysaccharide Biosynthesis Protein SpsA, Chain A"/>
    <property type="match status" value="1"/>
</dbReference>
<gene>
    <name evidence="2" type="ORF">ACJDT4_14880</name>
</gene>
<dbReference type="InterPro" id="IPR001173">
    <property type="entry name" value="Glyco_trans_2-like"/>
</dbReference>
<dbReference type="Proteomes" id="UP001623592">
    <property type="component" value="Unassembled WGS sequence"/>
</dbReference>
<dbReference type="RefSeq" id="WP_406788352.1">
    <property type="nucleotide sequence ID" value="NZ_JBJIAA010000012.1"/>
</dbReference>
<evidence type="ECO:0000313" key="2">
    <source>
        <dbReference type="EMBL" id="MFL0251700.1"/>
    </source>
</evidence>